<dbReference type="OrthoDB" id="10012212at2759"/>
<evidence type="ECO:0000256" key="4">
    <source>
        <dbReference type="ARBA" id="ARBA00022824"/>
    </source>
</evidence>
<proteinExistence type="inferred from homology"/>
<feature type="transmembrane region" description="Helical" evidence="8">
    <location>
        <begin position="20"/>
        <end position="37"/>
    </location>
</feature>
<feature type="transmembrane region" description="Helical" evidence="8">
    <location>
        <begin position="98"/>
        <end position="118"/>
    </location>
</feature>
<dbReference type="EMBL" id="CAEFZW010000003">
    <property type="protein sequence ID" value="CAB4254141.1"/>
    <property type="molecule type" value="Genomic_DNA"/>
</dbReference>
<keyword evidence="3 8" id="KW-0812">Transmembrane</keyword>
<dbReference type="GO" id="GO:0006624">
    <property type="term" value="P:vacuolar protein processing"/>
    <property type="evidence" value="ECO:0007669"/>
    <property type="project" value="TreeGrafter"/>
</dbReference>
<evidence type="ECO:0000256" key="8">
    <source>
        <dbReference type="SAM" id="Phobius"/>
    </source>
</evidence>
<evidence type="ECO:0008006" key="11">
    <source>
        <dbReference type="Google" id="ProtNLM"/>
    </source>
</evidence>
<comment type="subcellular location">
    <subcellularLocation>
        <location evidence="1">Endoplasmic reticulum membrane</location>
        <topology evidence="1">Multi-pass membrane protein</topology>
    </subcellularLocation>
</comment>
<keyword evidence="6 8" id="KW-0472">Membrane</keyword>
<sequence length="190" mass="21504">MAGKASKKQVQTNIKILSDLYKIAVPVLVLSLLRAVYSKGTDATYTGTTFRWLLLNAPLLGSLYTVELSGRPRIIVDPQTGSKKIVKEGLDLSQSDGLLQYLFDLIYLSLFANVGRILFNSNKLWYVLWVCPIYICFKLYGLKQQYFGGSGSKNSAKVDDKSEDSPVETKSKRQTKREKRGDNQVKYKYR</sequence>
<evidence type="ECO:0000313" key="10">
    <source>
        <dbReference type="Proteomes" id="UP000644660"/>
    </source>
</evidence>
<feature type="compositionally biased region" description="Basic and acidic residues" evidence="7">
    <location>
        <begin position="156"/>
        <end position="171"/>
    </location>
</feature>
<dbReference type="PANTHER" id="PTHR13505:SF7">
    <property type="entry name" value="TRANSMEMBRANE PROTEIN 208"/>
    <property type="match status" value="1"/>
</dbReference>
<keyword evidence="4" id="KW-0256">Endoplasmic reticulum</keyword>
<dbReference type="AlphaFoldDB" id="A0A8H2VEK0"/>
<name>A0A8H2VEK0_9SACH</name>
<dbReference type="InterPro" id="IPR008506">
    <property type="entry name" value="SND2/TMEM208"/>
</dbReference>
<accession>A0A8H2VEK0</accession>
<comment type="caution">
    <text evidence="9">The sequence shown here is derived from an EMBL/GenBank/DDBJ whole genome shotgun (WGS) entry which is preliminary data.</text>
</comment>
<feature type="transmembrane region" description="Helical" evidence="8">
    <location>
        <begin position="124"/>
        <end position="142"/>
    </location>
</feature>
<gene>
    <name evidence="9" type="ORF">KABA2_03S13486</name>
</gene>
<dbReference type="GO" id="GO:0005789">
    <property type="term" value="C:endoplasmic reticulum membrane"/>
    <property type="evidence" value="ECO:0007669"/>
    <property type="project" value="UniProtKB-SubCell"/>
</dbReference>
<dbReference type="GO" id="GO:0005773">
    <property type="term" value="C:vacuole"/>
    <property type="evidence" value="ECO:0007669"/>
    <property type="project" value="GOC"/>
</dbReference>
<evidence type="ECO:0000256" key="7">
    <source>
        <dbReference type="SAM" id="MobiDB-lite"/>
    </source>
</evidence>
<organism evidence="9 10">
    <name type="scientific">Maudiozyma barnettii</name>
    <dbReference type="NCBI Taxonomy" id="61262"/>
    <lineage>
        <taxon>Eukaryota</taxon>
        <taxon>Fungi</taxon>
        <taxon>Dikarya</taxon>
        <taxon>Ascomycota</taxon>
        <taxon>Saccharomycotina</taxon>
        <taxon>Saccharomycetes</taxon>
        <taxon>Saccharomycetales</taxon>
        <taxon>Saccharomycetaceae</taxon>
        <taxon>Maudiozyma</taxon>
    </lineage>
</organism>
<evidence type="ECO:0000313" key="9">
    <source>
        <dbReference type="EMBL" id="CAB4254141.1"/>
    </source>
</evidence>
<reference evidence="9 10" key="1">
    <citation type="submission" date="2020-05" db="EMBL/GenBank/DDBJ databases">
        <authorList>
            <person name="Casaregola S."/>
            <person name="Devillers H."/>
            <person name="Grondin C."/>
        </authorList>
    </citation>
    <scope>NUCLEOTIDE SEQUENCE [LARGE SCALE GENOMIC DNA]</scope>
    <source>
        <strain evidence="9 10">CLIB 1767</strain>
    </source>
</reference>
<dbReference type="Pfam" id="PF05620">
    <property type="entry name" value="TMEM208_SND2"/>
    <property type="match status" value="1"/>
</dbReference>
<comment type="similarity">
    <text evidence="2">Belongs to the TMEM208 family.</text>
</comment>
<evidence type="ECO:0000256" key="6">
    <source>
        <dbReference type="ARBA" id="ARBA00023136"/>
    </source>
</evidence>
<feature type="region of interest" description="Disordered" evidence="7">
    <location>
        <begin position="150"/>
        <end position="190"/>
    </location>
</feature>
<evidence type="ECO:0000256" key="5">
    <source>
        <dbReference type="ARBA" id="ARBA00022989"/>
    </source>
</evidence>
<dbReference type="Proteomes" id="UP000644660">
    <property type="component" value="Unassembled WGS sequence"/>
</dbReference>
<keyword evidence="10" id="KW-1185">Reference proteome</keyword>
<evidence type="ECO:0000256" key="1">
    <source>
        <dbReference type="ARBA" id="ARBA00004477"/>
    </source>
</evidence>
<feature type="compositionally biased region" description="Basic and acidic residues" evidence="7">
    <location>
        <begin position="179"/>
        <end position="190"/>
    </location>
</feature>
<dbReference type="PANTHER" id="PTHR13505">
    <property type="entry name" value="TRANSMEMBRANE PROTEIN 208"/>
    <property type="match status" value="1"/>
</dbReference>
<evidence type="ECO:0000256" key="3">
    <source>
        <dbReference type="ARBA" id="ARBA00022692"/>
    </source>
</evidence>
<protein>
    <recommendedName>
        <fullName evidence="11">Late endosome and vacuole interface protein 10</fullName>
    </recommendedName>
</protein>
<dbReference type="RefSeq" id="XP_041405985.1">
    <property type="nucleotide sequence ID" value="XM_041550051.1"/>
</dbReference>
<dbReference type="GeneID" id="64857125"/>
<evidence type="ECO:0000256" key="2">
    <source>
        <dbReference type="ARBA" id="ARBA00009950"/>
    </source>
</evidence>
<keyword evidence="5 8" id="KW-1133">Transmembrane helix</keyword>